<keyword evidence="1" id="KW-0472">Membrane</keyword>
<keyword evidence="1" id="KW-1133">Transmembrane helix</keyword>
<feature type="transmembrane region" description="Helical" evidence="1">
    <location>
        <begin position="246"/>
        <end position="270"/>
    </location>
</feature>
<dbReference type="OrthoDB" id="7605220at2"/>
<evidence type="ECO:0000256" key="1">
    <source>
        <dbReference type="SAM" id="Phobius"/>
    </source>
</evidence>
<evidence type="ECO:0000313" key="3">
    <source>
        <dbReference type="Proteomes" id="UP000183982"/>
    </source>
</evidence>
<feature type="transmembrane region" description="Helical" evidence="1">
    <location>
        <begin position="154"/>
        <end position="185"/>
    </location>
</feature>
<organism evidence="2 3">
    <name type="scientific">Shimia gijangensis</name>
    <dbReference type="NCBI Taxonomy" id="1470563"/>
    <lineage>
        <taxon>Bacteria</taxon>
        <taxon>Pseudomonadati</taxon>
        <taxon>Pseudomonadota</taxon>
        <taxon>Alphaproteobacteria</taxon>
        <taxon>Rhodobacterales</taxon>
        <taxon>Roseobacteraceae</taxon>
    </lineage>
</organism>
<feature type="transmembrane region" description="Helical" evidence="1">
    <location>
        <begin position="392"/>
        <end position="410"/>
    </location>
</feature>
<feature type="transmembrane region" description="Helical" evidence="1">
    <location>
        <begin position="81"/>
        <end position="100"/>
    </location>
</feature>
<reference evidence="3" key="1">
    <citation type="submission" date="2016-11" db="EMBL/GenBank/DDBJ databases">
        <authorList>
            <person name="Varghese N."/>
            <person name="Submissions S."/>
        </authorList>
    </citation>
    <scope>NUCLEOTIDE SEQUENCE [LARGE SCALE GENOMIC DNA]</scope>
    <source>
        <strain evidence="3">DSM 100564</strain>
    </source>
</reference>
<feature type="transmembrane region" description="Helical" evidence="1">
    <location>
        <begin position="221"/>
        <end position="240"/>
    </location>
</feature>
<accession>A0A1M6TWF1</accession>
<dbReference type="EMBL" id="FQZQ01000046">
    <property type="protein sequence ID" value="SHK61261.1"/>
    <property type="molecule type" value="Genomic_DNA"/>
</dbReference>
<proteinExistence type="predicted"/>
<feature type="transmembrane region" description="Helical" evidence="1">
    <location>
        <begin position="197"/>
        <end position="214"/>
    </location>
</feature>
<keyword evidence="2" id="KW-0808">Transferase</keyword>
<feature type="transmembrane region" description="Helical" evidence="1">
    <location>
        <begin position="282"/>
        <end position="304"/>
    </location>
</feature>
<dbReference type="Proteomes" id="UP000183982">
    <property type="component" value="Unassembled WGS sequence"/>
</dbReference>
<dbReference type="AlphaFoldDB" id="A0A1M6TWF1"/>
<name>A0A1M6TWF1_9RHOB</name>
<keyword evidence="1" id="KW-0812">Transmembrane</keyword>
<keyword evidence="3" id="KW-1185">Reference proteome</keyword>
<dbReference type="GO" id="GO:0016740">
    <property type="term" value="F:transferase activity"/>
    <property type="evidence" value="ECO:0007669"/>
    <property type="project" value="UniProtKB-KW"/>
</dbReference>
<gene>
    <name evidence="2" type="ORF">SAMN05444000_1464</name>
</gene>
<protein>
    <submittedName>
        <fullName evidence="2">4-amino-4-deoxy-L-arabinose transferase</fullName>
    </submittedName>
</protein>
<feature type="transmembrane region" description="Helical" evidence="1">
    <location>
        <begin position="324"/>
        <end position="345"/>
    </location>
</feature>
<evidence type="ECO:0000313" key="2">
    <source>
        <dbReference type="EMBL" id="SHK61261.1"/>
    </source>
</evidence>
<dbReference type="STRING" id="1470563.SAMN05444000_1464"/>
<feature type="transmembrane region" description="Helical" evidence="1">
    <location>
        <begin position="105"/>
        <end position="123"/>
    </location>
</feature>
<sequence>MKGTRNHASAALIGLLCVSAIMINYHDQFWWPVDEGIYAYVAQRANAGDVIHRDFIDLHAGYGNLLNALAFRVFGEDLLSLRYPLIAFTVLQCIITFVLLKDSGAAVALVGVIVVAAFSFVQFPNPSANWHALVFFFCLCLCLEKIPRGSFARLLLAGTLVGLCFFTRQLSGVFLALGLVCVLLAEAPREKEEPRAPAILIGGVSIVGLSVYLASKQHLFGLIWGGIWPLGLLMLATLRARTSWSYVGQTVGLVTLGFGLAGLPLVLWALSNGAFSYWASDIFLTAMMINGQDFISQASFLTILQMAWQNIISPTGFVSTESGIAWVFLILSVPALGIKTNSYFYRFGSVRPVTIMAVFWAIGALHYQILIYLLFALPAVLIGLLVMQPTRIVMATLIVVSGWALVFQAGQPLERGVSGVVAGNRSVGNIAADIPRVSLQISPSDAALYRQVIEIIETTAISNEQLMTIPMEPELNFITGRKSPVRYYGTPLGLRTESDVRDTIAALDAAAPLFVINRRNDKYLTRLSAQLLELVKARSEDPVRIGPFDFYRYQASLAETASAPEQ</sequence>
<feature type="transmembrane region" description="Helical" evidence="1">
    <location>
        <begin position="357"/>
        <end position="386"/>
    </location>
</feature>